<feature type="transmembrane region" description="Helical" evidence="1">
    <location>
        <begin position="106"/>
        <end position="128"/>
    </location>
</feature>
<keyword evidence="3" id="KW-1185">Reference proteome</keyword>
<evidence type="ECO:0000313" key="2">
    <source>
        <dbReference type="EMBL" id="MFC7359425.1"/>
    </source>
</evidence>
<sequence>MSAATTYAGVREAPGTLRVVCALAATEVRRVPRNLFLPLGLAFALWLLLGEIDPATEDWAGSSYEGMAVSSVSLMWGISVAAAIAFQRERVPVALGAAVPEVVRALARLLAMLPLLGLVGGFAALVAWRQRDLGGLTVGEEPGRTLEALQTTPELLQHVALAVLAVALGAALGRRMAHLAAVIPLLFLLWYLAGAFYWLYGHPAVTPFSVIQVQPVLVPIGPADADPLAFPDHWLLAAPNEYQDGWSRRFVSTSLAWWHNGWLLGLAQLLLAAALPSGTLRRCLLVGGVLLAVVSAVAEVRVIP</sequence>
<evidence type="ECO:0000313" key="3">
    <source>
        <dbReference type="Proteomes" id="UP001596524"/>
    </source>
</evidence>
<keyword evidence="1" id="KW-0812">Transmembrane</keyword>
<feature type="transmembrane region" description="Helical" evidence="1">
    <location>
        <begin position="283"/>
        <end position="303"/>
    </location>
</feature>
<organism evidence="2 3">
    <name type="scientific">Nocardioides astragali</name>
    <dbReference type="NCBI Taxonomy" id="1776736"/>
    <lineage>
        <taxon>Bacteria</taxon>
        <taxon>Bacillati</taxon>
        <taxon>Actinomycetota</taxon>
        <taxon>Actinomycetes</taxon>
        <taxon>Propionibacteriales</taxon>
        <taxon>Nocardioidaceae</taxon>
        <taxon>Nocardioides</taxon>
    </lineage>
</organism>
<dbReference type="EMBL" id="JBHTCH010000004">
    <property type="protein sequence ID" value="MFC7359425.1"/>
    <property type="molecule type" value="Genomic_DNA"/>
</dbReference>
<comment type="caution">
    <text evidence="2">The sequence shown here is derived from an EMBL/GenBank/DDBJ whole genome shotgun (WGS) entry which is preliminary data.</text>
</comment>
<reference evidence="3" key="1">
    <citation type="journal article" date="2019" name="Int. J. Syst. Evol. Microbiol.">
        <title>The Global Catalogue of Microorganisms (GCM) 10K type strain sequencing project: providing services to taxonomists for standard genome sequencing and annotation.</title>
        <authorList>
            <consortium name="The Broad Institute Genomics Platform"/>
            <consortium name="The Broad Institute Genome Sequencing Center for Infectious Disease"/>
            <person name="Wu L."/>
            <person name="Ma J."/>
        </authorList>
    </citation>
    <scope>NUCLEOTIDE SEQUENCE [LARGE SCALE GENOMIC DNA]</scope>
    <source>
        <strain evidence="3">FCH27</strain>
    </source>
</reference>
<dbReference type="Proteomes" id="UP001596524">
    <property type="component" value="Unassembled WGS sequence"/>
</dbReference>
<dbReference type="RefSeq" id="WP_255889517.1">
    <property type="nucleotide sequence ID" value="NZ_JAFMZM010000002.1"/>
</dbReference>
<protein>
    <recommendedName>
        <fullName evidence="4">ABC transporter permease</fullName>
    </recommendedName>
</protein>
<feature type="transmembrane region" description="Helical" evidence="1">
    <location>
        <begin position="155"/>
        <end position="172"/>
    </location>
</feature>
<proteinExistence type="predicted"/>
<feature type="transmembrane region" description="Helical" evidence="1">
    <location>
        <begin position="179"/>
        <end position="200"/>
    </location>
</feature>
<gene>
    <name evidence="2" type="ORF">ACFQO6_04010</name>
</gene>
<keyword evidence="1" id="KW-0472">Membrane</keyword>
<evidence type="ECO:0000256" key="1">
    <source>
        <dbReference type="SAM" id="Phobius"/>
    </source>
</evidence>
<keyword evidence="1" id="KW-1133">Transmembrane helix</keyword>
<evidence type="ECO:0008006" key="4">
    <source>
        <dbReference type="Google" id="ProtNLM"/>
    </source>
</evidence>
<feature type="transmembrane region" description="Helical" evidence="1">
    <location>
        <begin position="256"/>
        <end position="276"/>
    </location>
</feature>
<accession>A0ABW2N048</accession>
<name>A0ABW2N048_9ACTN</name>
<feature type="transmembrane region" description="Helical" evidence="1">
    <location>
        <begin position="64"/>
        <end position="86"/>
    </location>
</feature>
<feature type="transmembrane region" description="Helical" evidence="1">
    <location>
        <begin position="35"/>
        <end position="52"/>
    </location>
</feature>